<feature type="region of interest" description="Disordered" evidence="1">
    <location>
        <begin position="86"/>
        <end position="114"/>
    </location>
</feature>
<dbReference type="Proteomes" id="UP001374535">
    <property type="component" value="Chromosome 1"/>
</dbReference>
<accession>A0AAQ3P912</accession>
<evidence type="ECO:0000256" key="1">
    <source>
        <dbReference type="SAM" id="MobiDB-lite"/>
    </source>
</evidence>
<protein>
    <submittedName>
        <fullName evidence="2">Uncharacterized protein</fullName>
    </submittedName>
</protein>
<name>A0AAQ3P912_VIGMU</name>
<keyword evidence="3" id="KW-1185">Reference proteome</keyword>
<sequence>MNAFSLFQNFSPGLRMCELEAPELRPQHRRKKFHLLPQLLQLFLQCLSLAFSFRLPLRSPPSASSLPPPPSLFPLTLSILHSTATTPCSPLGHQSSEPPLSTSHSKIAQPSEAT</sequence>
<evidence type="ECO:0000313" key="3">
    <source>
        <dbReference type="Proteomes" id="UP001374535"/>
    </source>
</evidence>
<proteinExistence type="predicted"/>
<organism evidence="2 3">
    <name type="scientific">Vigna mungo</name>
    <name type="common">Black gram</name>
    <name type="synonym">Phaseolus mungo</name>
    <dbReference type="NCBI Taxonomy" id="3915"/>
    <lineage>
        <taxon>Eukaryota</taxon>
        <taxon>Viridiplantae</taxon>
        <taxon>Streptophyta</taxon>
        <taxon>Embryophyta</taxon>
        <taxon>Tracheophyta</taxon>
        <taxon>Spermatophyta</taxon>
        <taxon>Magnoliopsida</taxon>
        <taxon>eudicotyledons</taxon>
        <taxon>Gunneridae</taxon>
        <taxon>Pentapetalae</taxon>
        <taxon>rosids</taxon>
        <taxon>fabids</taxon>
        <taxon>Fabales</taxon>
        <taxon>Fabaceae</taxon>
        <taxon>Papilionoideae</taxon>
        <taxon>50 kb inversion clade</taxon>
        <taxon>NPAAA clade</taxon>
        <taxon>indigoferoid/millettioid clade</taxon>
        <taxon>Phaseoleae</taxon>
        <taxon>Vigna</taxon>
    </lineage>
</organism>
<reference evidence="2 3" key="1">
    <citation type="journal article" date="2023" name="Life. Sci Alliance">
        <title>Evolutionary insights into 3D genome organization and epigenetic landscape of Vigna mungo.</title>
        <authorList>
            <person name="Junaid A."/>
            <person name="Singh B."/>
            <person name="Bhatia S."/>
        </authorList>
    </citation>
    <scope>NUCLEOTIDE SEQUENCE [LARGE SCALE GENOMIC DNA]</scope>
    <source>
        <strain evidence="2">Urdbean</strain>
    </source>
</reference>
<dbReference type="AlphaFoldDB" id="A0AAQ3P912"/>
<gene>
    <name evidence="2" type="ORF">V8G54_001830</name>
</gene>
<dbReference type="EMBL" id="CP144700">
    <property type="protein sequence ID" value="WVZ23286.1"/>
    <property type="molecule type" value="Genomic_DNA"/>
</dbReference>
<evidence type="ECO:0000313" key="2">
    <source>
        <dbReference type="EMBL" id="WVZ23286.1"/>
    </source>
</evidence>